<protein>
    <submittedName>
        <fullName evidence="1">DUF2283 domain-containing protein</fullName>
    </submittedName>
</protein>
<evidence type="ECO:0000313" key="1">
    <source>
        <dbReference type="EMBL" id="QUH22638.1"/>
    </source>
</evidence>
<name>A0A8T8K2G7_9EURY</name>
<gene>
    <name evidence="1" type="ORF">HYG87_02065</name>
</gene>
<sequence length="127" mass="14581">MINKKPEKMGMEYDLKNDSLFLYKKDKTNYNESIEIGEDFILDFDENSVPISFEMLDVSKILGVKKFSVKNLKKLSGVIGISKDSIRIKLEFIVPAHREKLKKPVLFEVPNDFNLPNTITNLDLAKA</sequence>
<dbReference type="AlphaFoldDB" id="A0A8T8K2G7"/>
<dbReference type="OrthoDB" id="68496at2157"/>
<reference evidence="1" key="1">
    <citation type="submission" date="2020-07" db="EMBL/GenBank/DDBJ databases">
        <title>Methanobacterium. sp. MethCan genome.</title>
        <authorList>
            <person name="Postec A."/>
            <person name="Quemeneur M."/>
        </authorList>
    </citation>
    <scope>NUCLEOTIDE SEQUENCE</scope>
    <source>
        <strain evidence="1">MethCAN</strain>
    </source>
</reference>
<organism evidence="1 2">
    <name type="scientific">Methanobacterium alkalithermotolerans</name>
    <dbReference type="NCBI Taxonomy" id="2731220"/>
    <lineage>
        <taxon>Archaea</taxon>
        <taxon>Methanobacteriati</taxon>
        <taxon>Methanobacteriota</taxon>
        <taxon>Methanomada group</taxon>
        <taxon>Methanobacteria</taxon>
        <taxon>Methanobacteriales</taxon>
        <taxon>Methanobacteriaceae</taxon>
        <taxon>Methanobacterium</taxon>
    </lineage>
</organism>
<proteinExistence type="predicted"/>
<dbReference type="EMBL" id="CP058560">
    <property type="protein sequence ID" value="QUH22638.1"/>
    <property type="molecule type" value="Genomic_DNA"/>
</dbReference>
<accession>A0A8T8K2G7</accession>
<dbReference type="Proteomes" id="UP000681041">
    <property type="component" value="Chromosome"/>
</dbReference>
<dbReference type="GeneID" id="64819511"/>
<dbReference type="RefSeq" id="WP_211533582.1">
    <property type="nucleotide sequence ID" value="NZ_CP058560.1"/>
</dbReference>
<keyword evidence="2" id="KW-1185">Reference proteome</keyword>
<dbReference type="KEGG" id="meme:HYG87_02065"/>
<dbReference type="Pfam" id="PF10049">
    <property type="entry name" value="DUF2283"/>
    <property type="match status" value="1"/>
</dbReference>
<evidence type="ECO:0000313" key="2">
    <source>
        <dbReference type="Proteomes" id="UP000681041"/>
    </source>
</evidence>
<dbReference type="InterPro" id="IPR019270">
    <property type="entry name" value="DUF2283"/>
</dbReference>